<name>A0ABT9Q212_9HYPH</name>
<sequence length="355" mass="40190">MLKSYSNPVEICHNHVHTLHQGFPHLLSSAFSFTEPRMSRIPHFDIRIIIKFVAQKQFYEEHAFGHCLRRLTQVALHPKDIITQLTMKKGLGMPPNSAGFHIIELPQDIAIRQEQDKHSAVLPLIVPLPIVPGHFKRCDFAFTVTDPQGPRPHSMNINQYPVRLKAIRPQRQLDKLQVTPPLLILGNAHHKYRDGGCANRTDACQQRLVVINEPAPSIASPPPKMEGKSTAARTRHDNCSDHASSRTAKHPMKLKLRQSRIISRPSRTTSGRMRFLLLAFSEKRALAMGRRASIRSSDIKTTLAALKDAGIIPCAMDTLPDGSMRWHFTQPRESDEDDLDRELREFEQRHGGNNA</sequence>
<gene>
    <name evidence="2" type="ORF">J2T09_005568</name>
</gene>
<feature type="region of interest" description="Disordered" evidence="1">
    <location>
        <begin position="215"/>
        <end position="251"/>
    </location>
</feature>
<dbReference type="Proteomes" id="UP001241472">
    <property type="component" value="Unassembled WGS sequence"/>
</dbReference>
<protein>
    <submittedName>
        <fullName evidence="2">Uncharacterized protein</fullName>
    </submittedName>
</protein>
<feature type="compositionally biased region" description="Basic and acidic residues" evidence="1">
    <location>
        <begin position="341"/>
        <end position="355"/>
    </location>
</feature>
<feature type="compositionally biased region" description="Basic and acidic residues" evidence="1">
    <location>
        <begin position="234"/>
        <end position="244"/>
    </location>
</feature>
<dbReference type="EMBL" id="JAUSRF010000040">
    <property type="protein sequence ID" value="MDP9840780.1"/>
    <property type="molecule type" value="Genomic_DNA"/>
</dbReference>
<proteinExistence type="predicted"/>
<feature type="region of interest" description="Disordered" evidence="1">
    <location>
        <begin position="328"/>
        <end position="355"/>
    </location>
</feature>
<evidence type="ECO:0000313" key="2">
    <source>
        <dbReference type="EMBL" id="MDP9840780.1"/>
    </source>
</evidence>
<evidence type="ECO:0000256" key="1">
    <source>
        <dbReference type="SAM" id="MobiDB-lite"/>
    </source>
</evidence>
<evidence type="ECO:0000313" key="3">
    <source>
        <dbReference type="Proteomes" id="UP001241472"/>
    </source>
</evidence>
<reference evidence="2 3" key="1">
    <citation type="submission" date="2023-07" db="EMBL/GenBank/DDBJ databases">
        <title>Sorghum-associated microbial communities from plants grown in Nebraska, USA.</title>
        <authorList>
            <person name="Schachtman D."/>
        </authorList>
    </citation>
    <scope>NUCLEOTIDE SEQUENCE [LARGE SCALE GENOMIC DNA]</scope>
    <source>
        <strain evidence="2 3">DS1307</strain>
    </source>
</reference>
<accession>A0ABT9Q212</accession>
<keyword evidence="3" id="KW-1185">Reference proteome</keyword>
<organism evidence="2 3">
    <name type="scientific">Neorhizobium huautlense</name>
    <dbReference type="NCBI Taxonomy" id="67774"/>
    <lineage>
        <taxon>Bacteria</taxon>
        <taxon>Pseudomonadati</taxon>
        <taxon>Pseudomonadota</taxon>
        <taxon>Alphaproteobacteria</taxon>
        <taxon>Hyphomicrobiales</taxon>
        <taxon>Rhizobiaceae</taxon>
        <taxon>Rhizobium/Agrobacterium group</taxon>
        <taxon>Neorhizobium</taxon>
    </lineage>
</organism>
<comment type="caution">
    <text evidence="2">The sequence shown here is derived from an EMBL/GenBank/DDBJ whole genome shotgun (WGS) entry which is preliminary data.</text>
</comment>